<gene>
    <name evidence="2" type="ORF">BG011_002462</name>
</gene>
<dbReference type="OrthoDB" id="2391567at2759"/>
<feature type="compositionally biased region" description="Basic and acidic residues" evidence="1">
    <location>
        <begin position="394"/>
        <end position="407"/>
    </location>
</feature>
<feature type="compositionally biased region" description="Low complexity" evidence="1">
    <location>
        <begin position="307"/>
        <end position="321"/>
    </location>
</feature>
<comment type="caution">
    <text evidence="2">The sequence shown here is derived from an EMBL/GenBank/DDBJ whole genome shotgun (WGS) entry which is preliminary data.</text>
</comment>
<keyword evidence="3" id="KW-1185">Reference proteome</keyword>
<organism evidence="2 3">
    <name type="scientific">Mortierella polycephala</name>
    <dbReference type="NCBI Taxonomy" id="41804"/>
    <lineage>
        <taxon>Eukaryota</taxon>
        <taxon>Fungi</taxon>
        <taxon>Fungi incertae sedis</taxon>
        <taxon>Mucoromycota</taxon>
        <taxon>Mortierellomycotina</taxon>
        <taxon>Mortierellomycetes</taxon>
        <taxon>Mortierellales</taxon>
        <taxon>Mortierellaceae</taxon>
        <taxon>Mortierella</taxon>
    </lineage>
</organism>
<accession>A0A9P6QG08</accession>
<evidence type="ECO:0008006" key="4">
    <source>
        <dbReference type="Google" id="ProtNLM"/>
    </source>
</evidence>
<dbReference type="EMBL" id="JAAAJA010000018">
    <property type="protein sequence ID" value="KAG0266343.1"/>
    <property type="molecule type" value="Genomic_DNA"/>
</dbReference>
<dbReference type="Proteomes" id="UP000726737">
    <property type="component" value="Unassembled WGS sequence"/>
</dbReference>
<dbReference type="AlphaFoldDB" id="A0A9P6QG08"/>
<reference evidence="2" key="1">
    <citation type="journal article" date="2020" name="Fungal Divers.">
        <title>Resolving the Mortierellaceae phylogeny through synthesis of multi-gene phylogenetics and phylogenomics.</title>
        <authorList>
            <person name="Vandepol N."/>
            <person name="Liber J."/>
            <person name="Desiro A."/>
            <person name="Na H."/>
            <person name="Kennedy M."/>
            <person name="Barry K."/>
            <person name="Grigoriev I.V."/>
            <person name="Miller A.N."/>
            <person name="O'Donnell K."/>
            <person name="Stajich J.E."/>
            <person name="Bonito G."/>
        </authorList>
    </citation>
    <scope>NUCLEOTIDE SEQUENCE</scope>
    <source>
        <strain evidence="2">KOD948</strain>
    </source>
</reference>
<feature type="region of interest" description="Disordered" evidence="1">
    <location>
        <begin position="295"/>
        <end position="407"/>
    </location>
</feature>
<sequence>MGFFTKPLVSGRYENEDVQVSAELCTNIAINVIGLARGEITIMSGSDDMIHIKTSVRAKASVLKNATALNPVQDGNQYTYTIHTPLESKLERSVTFQVFVTIPRRLETLESFTITGTNIELSIGNISHTFIQRFSIMNMRGDVTIENFYGESVTIKNSGSGCITGKYSVARLHANTKSGKIHLDVRLLNTDEQQPAPKVVCSTLYHPIDVAVDGTDLFGPFTVEAKTQCQPLDVKVLLANKEQRLLGNFINFGASTRIRLSGNYQGRIEARTHYGRIIIDEPEFERINGAMLTIPSQSDRSIPPSPLTSSNASSVSSAASSTHQNTPNSSESSSPCSTVWGKDNLRRQQSYLNHPSHKPSHSDPVSNTGSGTSSRAESITGSLTETRSIHTTKSGKESKKMKDEDKDLPVTKEVIGTIGHGPGFIMAKNSSGNISFSLI</sequence>
<proteinExistence type="predicted"/>
<name>A0A9P6QG08_9FUNG</name>
<evidence type="ECO:0000256" key="1">
    <source>
        <dbReference type="SAM" id="MobiDB-lite"/>
    </source>
</evidence>
<evidence type="ECO:0000313" key="3">
    <source>
        <dbReference type="Proteomes" id="UP000726737"/>
    </source>
</evidence>
<feature type="compositionally biased region" description="Polar residues" evidence="1">
    <location>
        <begin position="363"/>
        <end position="392"/>
    </location>
</feature>
<evidence type="ECO:0000313" key="2">
    <source>
        <dbReference type="EMBL" id="KAG0266343.1"/>
    </source>
</evidence>
<protein>
    <recommendedName>
        <fullName evidence="4">Adhesin domain-containing protein</fullName>
    </recommendedName>
</protein>